<dbReference type="Proteomes" id="UP000288716">
    <property type="component" value="Unassembled WGS sequence"/>
</dbReference>
<organism evidence="10 11">
    <name type="scientific">Leptotrombidium deliense</name>
    <dbReference type="NCBI Taxonomy" id="299467"/>
    <lineage>
        <taxon>Eukaryota</taxon>
        <taxon>Metazoa</taxon>
        <taxon>Ecdysozoa</taxon>
        <taxon>Arthropoda</taxon>
        <taxon>Chelicerata</taxon>
        <taxon>Arachnida</taxon>
        <taxon>Acari</taxon>
        <taxon>Acariformes</taxon>
        <taxon>Trombidiformes</taxon>
        <taxon>Prostigmata</taxon>
        <taxon>Anystina</taxon>
        <taxon>Parasitengona</taxon>
        <taxon>Trombiculoidea</taxon>
        <taxon>Trombiculidae</taxon>
        <taxon>Leptotrombidium</taxon>
    </lineage>
</organism>
<gene>
    <name evidence="10" type="ORF">B4U80_10522</name>
</gene>
<protein>
    <submittedName>
        <fullName evidence="10">Protein white-like isoform X2</fullName>
    </submittedName>
</protein>
<dbReference type="OrthoDB" id="66620at2759"/>
<evidence type="ECO:0000256" key="1">
    <source>
        <dbReference type="ARBA" id="ARBA00004141"/>
    </source>
</evidence>
<comment type="caution">
    <text evidence="10">The sequence shown here is derived from an EMBL/GenBank/DDBJ whole genome shotgun (WGS) entry which is preliminary data.</text>
</comment>
<dbReference type="InterPro" id="IPR050352">
    <property type="entry name" value="ABCG_transporters"/>
</dbReference>
<evidence type="ECO:0000313" key="10">
    <source>
        <dbReference type="EMBL" id="RWS21850.1"/>
    </source>
</evidence>
<dbReference type="GO" id="GO:0005524">
    <property type="term" value="F:ATP binding"/>
    <property type="evidence" value="ECO:0007669"/>
    <property type="project" value="InterPro"/>
</dbReference>
<dbReference type="STRING" id="299467.A0A443S2T8"/>
<dbReference type="GO" id="GO:0140359">
    <property type="term" value="F:ABC-type transporter activity"/>
    <property type="evidence" value="ECO:0007669"/>
    <property type="project" value="InterPro"/>
</dbReference>
<feature type="transmembrane region" description="Helical" evidence="7">
    <location>
        <begin position="157"/>
        <end position="175"/>
    </location>
</feature>
<dbReference type="GO" id="GO:0016887">
    <property type="term" value="F:ATP hydrolysis activity"/>
    <property type="evidence" value="ECO:0007669"/>
    <property type="project" value="InterPro"/>
</dbReference>
<keyword evidence="3" id="KW-0813">Transport</keyword>
<evidence type="ECO:0000256" key="2">
    <source>
        <dbReference type="ARBA" id="ARBA00005814"/>
    </source>
</evidence>
<dbReference type="Gene3D" id="3.40.50.300">
    <property type="entry name" value="P-loop containing nucleotide triphosphate hydrolases"/>
    <property type="match status" value="1"/>
</dbReference>
<feature type="non-terminal residue" evidence="10">
    <location>
        <position position="1"/>
    </location>
</feature>
<dbReference type="Pfam" id="PF01061">
    <property type="entry name" value="ABC2_membrane"/>
    <property type="match status" value="1"/>
</dbReference>
<feature type="transmembrane region" description="Helical" evidence="7">
    <location>
        <begin position="92"/>
        <end position="110"/>
    </location>
</feature>
<dbReference type="Pfam" id="PF00005">
    <property type="entry name" value="ABC_tran"/>
    <property type="match status" value="1"/>
</dbReference>
<reference evidence="10 11" key="1">
    <citation type="journal article" date="2018" name="Gigascience">
        <title>Genomes of trombidid mites reveal novel predicted allergens and laterally-transferred genes associated with secondary metabolism.</title>
        <authorList>
            <person name="Dong X."/>
            <person name="Chaisiri K."/>
            <person name="Xia D."/>
            <person name="Armstrong S.D."/>
            <person name="Fang Y."/>
            <person name="Donnelly M.J."/>
            <person name="Kadowaki T."/>
            <person name="McGarry J.W."/>
            <person name="Darby A.C."/>
            <person name="Makepeace B.L."/>
        </authorList>
    </citation>
    <scope>NUCLEOTIDE SEQUENCE [LARGE SCALE GENOMIC DNA]</scope>
    <source>
        <strain evidence="10">UoL-UT</strain>
    </source>
</reference>
<proteinExistence type="inferred from homology"/>
<feature type="non-terminal residue" evidence="10">
    <location>
        <position position="404"/>
    </location>
</feature>
<dbReference type="GO" id="GO:0005886">
    <property type="term" value="C:plasma membrane"/>
    <property type="evidence" value="ECO:0007669"/>
    <property type="project" value="TreeGrafter"/>
</dbReference>
<feature type="domain" description="ABC-2 type transporter transmembrane" evidence="9">
    <location>
        <begin position="42"/>
        <end position="252"/>
    </location>
</feature>
<dbReference type="PANTHER" id="PTHR48041:SF139">
    <property type="entry name" value="PROTEIN SCARLET"/>
    <property type="match status" value="1"/>
</dbReference>
<keyword evidence="6 7" id="KW-0472">Membrane</keyword>
<evidence type="ECO:0000313" key="11">
    <source>
        <dbReference type="Proteomes" id="UP000288716"/>
    </source>
</evidence>
<keyword evidence="4 7" id="KW-0812">Transmembrane</keyword>
<feature type="domain" description="ABC transporter" evidence="8">
    <location>
        <begin position="329"/>
        <end position="403"/>
    </location>
</feature>
<feature type="transmembrane region" description="Helical" evidence="7">
    <location>
        <begin position="209"/>
        <end position="231"/>
    </location>
</feature>
<dbReference type="SUPFAM" id="SSF52540">
    <property type="entry name" value="P-loop containing nucleoside triphosphate hydrolases"/>
    <property type="match status" value="1"/>
</dbReference>
<dbReference type="EMBL" id="NCKV01010566">
    <property type="protein sequence ID" value="RWS21850.1"/>
    <property type="molecule type" value="Genomic_DNA"/>
</dbReference>
<dbReference type="PANTHER" id="PTHR48041">
    <property type="entry name" value="ABC TRANSPORTER G FAMILY MEMBER 28"/>
    <property type="match status" value="1"/>
</dbReference>
<comment type="similarity">
    <text evidence="2">Belongs to the ABC transporter superfamily. ABCG family. Eye pigment precursor importer (TC 3.A.1.204) subfamily.</text>
</comment>
<evidence type="ECO:0000259" key="9">
    <source>
        <dbReference type="Pfam" id="PF01061"/>
    </source>
</evidence>
<evidence type="ECO:0000259" key="8">
    <source>
        <dbReference type="Pfam" id="PF00005"/>
    </source>
</evidence>
<name>A0A443S2T8_9ACAR</name>
<feature type="transmembrane region" description="Helical" evidence="7">
    <location>
        <begin position="60"/>
        <end position="80"/>
    </location>
</feature>
<dbReference type="InterPro" id="IPR013525">
    <property type="entry name" value="ABC2_TM"/>
</dbReference>
<keyword evidence="11" id="KW-1185">Reference proteome</keyword>
<comment type="subcellular location">
    <subcellularLocation>
        <location evidence="1">Membrane</location>
        <topology evidence="1">Multi-pass membrane protein</topology>
    </subcellularLocation>
</comment>
<evidence type="ECO:0000256" key="7">
    <source>
        <dbReference type="SAM" id="Phobius"/>
    </source>
</evidence>
<evidence type="ECO:0000256" key="3">
    <source>
        <dbReference type="ARBA" id="ARBA00022448"/>
    </source>
</evidence>
<sequence>KSNEKNNAICEAYKQSEFAKQIHIDVNKPHFFKSQYKASIWTQFHVLLRRTWKNNIRENMFLFVLIEELIGALIFGYLFSRQTLNQTGVKNLNGALFFLVVTLLYQLVFVELRMFFEEIDLVYREFDSNLYTVTAYFWAYSMAAMPAQLLSAIQFSVIFYLVVGFGGSFVTWVNYTLISIVMSQAVISFVYLISCFLLNLILTIKVITTLFSLLFLLSGMLIDYATIPSFLEFMKYLSFTYLANEAYVVNQWSKVDNISCVVLRTPSNTRNSTGETQGACLDNGMKVIDSFNYNPDNLEFDIGFLFAIFIGYRVLANVVFCLRLKRISVSGEIQSGLILAIMGSSGAGKTTLLNVLSGRQMPGFRVEGTVAINGRVTDFQTIKALSAYVQQEDMFLGNITVREH</sequence>
<accession>A0A443S2T8</accession>
<dbReference type="InterPro" id="IPR003439">
    <property type="entry name" value="ABC_transporter-like_ATP-bd"/>
</dbReference>
<dbReference type="AlphaFoldDB" id="A0A443S2T8"/>
<dbReference type="InterPro" id="IPR027417">
    <property type="entry name" value="P-loop_NTPase"/>
</dbReference>
<dbReference type="VEuPathDB" id="VectorBase:LDEU010190"/>
<evidence type="ECO:0000256" key="5">
    <source>
        <dbReference type="ARBA" id="ARBA00022989"/>
    </source>
</evidence>
<feature type="transmembrane region" description="Helical" evidence="7">
    <location>
        <begin position="181"/>
        <end position="202"/>
    </location>
</feature>
<evidence type="ECO:0000256" key="6">
    <source>
        <dbReference type="ARBA" id="ARBA00023136"/>
    </source>
</evidence>
<evidence type="ECO:0000256" key="4">
    <source>
        <dbReference type="ARBA" id="ARBA00022692"/>
    </source>
</evidence>
<keyword evidence="5 7" id="KW-1133">Transmembrane helix</keyword>
<feature type="transmembrane region" description="Helical" evidence="7">
    <location>
        <begin position="302"/>
        <end position="322"/>
    </location>
</feature>